<keyword evidence="3" id="KW-1185">Reference proteome</keyword>
<dbReference type="PROSITE" id="PS51257">
    <property type="entry name" value="PROKAR_LIPOPROTEIN"/>
    <property type="match status" value="1"/>
</dbReference>
<evidence type="ECO:0000313" key="3">
    <source>
        <dbReference type="Proteomes" id="UP000241421"/>
    </source>
</evidence>
<name>A0A2U2HIM5_9BURK</name>
<feature type="signal peptide" evidence="1">
    <location>
        <begin position="1"/>
        <end position="18"/>
    </location>
</feature>
<sequence length="243" mass="27403">MRAMLGVALAGTLTFACAHDDSAVKRAFKLPPSADLHYKIQARHKGFSISGQALTKWRVADGKYTLDTVTRAMMFGTVLEDKSAGTIDSYGIAPDQFYEKRIRKDPWTATFDRQRNRLSFSLSKQTYPLKGGEQDRNTAQWQLAAVARAAPEKFTPGSQWTFFVAGRRDAETWTFKVIKQETVRTGMGPVAAIHLSKLQSPDGHDQTIDLWLAPGHEWYPVRVRFADNEGERIEQILDKIVKK</sequence>
<dbReference type="RefSeq" id="WP_106758505.1">
    <property type="nucleotide sequence ID" value="NZ_PXWF02000245.1"/>
</dbReference>
<dbReference type="AlphaFoldDB" id="A0A2U2HIM5"/>
<protein>
    <submittedName>
        <fullName evidence="2">DUF3108 domain-containing protein</fullName>
    </submittedName>
</protein>
<proteinExistence type="predicted"/>
<accession>A0A2U2HIM5</accession>
<dbReference type="OrthoDB" id="8526020at2"/>
<gene>
    <name evidence="2" type="ORF">C7C56_016595</name>
</gene>
<reference evidence="2 3" key="1">
    <citation type="submission" date="2018-04" db="EMBL/GenBank/DDBJ databases">
        <title>Massilia violaceinigra sp. nov., a novel purple-pigmented bacterium isolated from Tianshan glacier, Xinjiang, China.</title>
        <authorList>
            <person name="Wang H."/>
        </authorList>
    </citation>
    <scope>NUCLEOTIDE SEQUENCE [LARGE SCALE GENOMIC DNA]</scope>
    <source>
        <strain evidence="2 3">B448-2</strain>
    </source>
</reference>
<comment type="caution">
    <text evidence="2">The sequence shown here is derived from an EMBL/GenBank/DDBJ whole genome shotgun (WGS) entry which is preliminary data.</text>
</comment>
<keyword evidence="1" id="KW-0732">Signal</keyword>
<organism evidence="2 3">
    <name type="scientific">Massilia glaciei</name>
    <dbReference type="NCBI Taxonomy" id="1524097"/>
    <lineage>
        <taxon>Bacteria</taxon>
        <taxon>Pseudomonadati</taxon>
        <taxon>Pseudomonadota</taxon>
        <taxon>Betaproteobacteria</taxon>
        <taxon>Burkholderiales</taxon>
        <taxon>Oxalobacteraceae</taxon>
        <taxon>Telluria group</taxon>
        <taxon>Massilia</taxon>
    </lineage>
</organism>
<evidence type="ECO:0000256" key="1">
    <source>
        <dbReference type="SAM" id="SignalP"/>
    </source>
</evidence>
<evidence type="ECO:0000313" key="2">
    <source>
        <dbReference type="EMBL" id="PWF46154.1"/>
    </source>
</evidence>
<dbReference type="Pfam" id="PF11306">
    <property type="entry name" value="DUF3108"/>
    <property type="match status" value="1"/>
</dbReference>
<dbReference type="Proteomes" id="UP000241421">
    <property type="component" value="Unassembled WGS sequence"/>
</dbReference>
<feature type="chain" id="PRO_5015533513" evidence="1">
    <location>
        <begin position="19"/>
        <end position="243"/>
    </location>
</feature>
<dbReference type="InterPro" id="IPR021457">
    <property type="entry name" value="DUF3108"/>
</dbReference>
<dbReference type="EMBL" id="PXWF02000245">
    <property type="protein sequence ID" value="PWF46154.1"/>
    <property type="molecule type" value="Genomic_DNA"/>
</dbReference>